<reference evidence="2" key="1">
    <citation type="submission" date="2022-01" db="EMBL/GenBank/DDBJ databases">
        <authorList>
            <person name="King R."/>
        </authorList>
    </citation>
    <scope>NUCLEOTIDE SEQUENCE</scope>
</reference>
<evidence type="ECO:0000256" key="1">
    <source>
        <dbReference type="SAM" id="MobiDB-lite"/>
    </source>
</evidence>
<dbReference type="OrthoDB" id="6749690at2759"/>
<accession>A0A9N9MFV4</accession>
<feature type="region of interest" description="Disordered" evidence="1">
    <location>
        <begin position="1"/>
        <end position="41"/>
    </location>
</feature>
<keyword evidence="3" id="KW-1185">Reference proteome</keyword>
<dbReference type="EMBL" id="OU892287">
    <property type="protein sequence ID" value="CAG9762298.1"/>
    <property type="molecule type" value="Genomic_DNA"/>
</dbReference>
<evidence type="ECO:0000313" key="2">
    <source>
        <dbReference type="EMBL" id="CAG9762298.1"/>
    </source>
</evidence>
<organism evidence="2 3">
    <name type="scientific">Ceutorhynchus assimilis</name>
    <name type="common">cabbage seed weevil</name>
    <dbReference type="NCBI Taxonomy" id="467358"/>
    <lineage>
        <taxon>Eukaryota</taxon>
        <taxon>Metazoa</taxon>
        <taxon>Ecdysozoa</taxon>
        <taxon>Arthropoda</taxon>
        <taxon>Hexapoda</taxon>
        <taxon>Insecta</taxon>
        <taxon>Pterygota</taxon>
        <taxon>Neoptera</taxon>
        <taxon>Endopterygota</taxon>
        <taxon>Coleoptera</taxon>
        <taxon>Polyphaga</taxon>
        <taxon>Cucujiformia</taxon>
        <taxon>Curculionidae</taxon>
        <taxon>Ceutorhynchinae</taxon>
        <taxon>Ceutorhynchus</taxon>
    </lineage>
</organism>
<dbReference type="AlphaFoldDB" id="A0A9N9MFV4"/>
<proteinExistence type="predicted"/>
<gene>
    <name evidence="2" type="ORF">CEUTPL_LOCUS2977</name>
</gene>
<dbReference type="Proteomes" id="UP001152799">
    <property type="component" value="Chromosome 11"/>
</dbReference>
<sequence length="167" mass="19055">MQSLIPVGPPPKRRKSPRREPSPSTPSTAASNPNPPLTSPAEEVKKIPMLIRGIGVHQVIPKEATRDVLAGRVPFYLVDDRDGITLFPAKHIFAALKLDQEHKVKFEDYSCLGGHERFLKEKPRKREGMGYRRRYIAPELLNRGIYWVHISIRIKALLNGEYLTRKK</sequence>
<name>A0A9N9MFV4_9CUCU</name>
<evidence type="ECO:0000313" key="3">
    <source>
        <dbReference type="Proteomes" id="UP001152799"/>
    </source>
</evidence>
<protein>
    <submittedName>
        <fullName evidence="2">Uncharacterized protein</fullName>
    </submittedName>
</protein>